<dbReference type="EMBL" id="CAXHTB010000021">
    <property type="protein sequence ID" value="CAL0328758.1"/>
    <property type="molecule type" value="Genomic_DNA"/>
</dbReference>
<name>A0AAV1Y4Z3_LUPLU</name>
<sequence>MVPTEKKEQGALYSTIQGYVGDWWNAYELCLDPCGLTPIGIGGLLKNVTMEDIVGLRVCDHSLLSSTL</sequence>
<evidence type="ECO:0000313" key="1">
    <source>
        <dbReference type="EMBL" id="CAL0328758.1"/>
    </source>
</evidence>
<keyword evidence="2" id="KW-1185">Reference proteome</keyword>
<comment type="caution">
    <text evidence="1">The sequence shown here is derived from an EMBL/GenBank/DDBJ whole genome shotgun (WGS) entry which is preliminary data.</text>
</comment>
<dbReference type="AlphaFoldDB" id="A0AAV1Y4Z3"/>
<gene>
    <name evidence="1" type="ORF">LLUT_LOCUS29818</name>
</gene>
<dbReference type="Proteomes" id="UP001497480">
    <property type="component" value="Unassembled WGS sequence"/>
</dbReference>
<accession>A0AAV1Y4Z3</accession>
<evidence type="ECO:0000313" key="2">
    <source>
        <dbReference type="Proteomes" id="UP001497480"/>
    </source>
</evidence>
<organism evidence="1 2">
    <name type="scientific">Lupinus luteus</name>
    <name type="common">European yellow lupine</name>
    <dbReference type="NCBI Taxonomy" id="3873"/>
    <lineage>
        <taxon>Eukaryota</taxon>
        <taxon>Viridiplantae</taxon>
        <taxon>Streptophyta</taxon>
        <taxon>Embryophyta</taxon>
        <taxon>Tracheophyta</taxon>
        <taxon>Spermatophyta</taxon>
        <taxon>Magnoliopsida</taxon>
        <taxon>eudicotyledons</taxon>
        <taxon>Gunneridae</taxon>
        <taxon>Pentapetalae</taxon>
        <taxon>rosids</taxon>
        <taxon>fabids</taxon>
        <taxon>Fabales</taxon>
        <taxon>Fabaceae</taxon>
        <taxon>Papilionoideae</taxon>
        <taxon>50 kb inversion clade</taxon>
        <taxon>genistoids sensu lato</taxon>
        <taxon>core genistoids</taxon>
        <taxon>Genisteae</taxon>
        <taxon>Lupinus</taxon>
    </lineage>
</organism>
<protein>
    <submittedName>
        <fullName evidence="1">Uncharacterized protein</fullName>
    </submittedName>
</protein>
<reference evidence="1 2" key="1">
    <citation type="submission" date="2024-03" db="EMBL/GenBank/DDBJ databases">
        <authorList>
            <person name="Martinez-Hernandez J."/>
        </authorList>
    </citation>
    <scope>NUCLEOTIDE SEQUENCE [LARGE SCALE GENOMIC DNA]</scope>
</reference>
<proteinExistence type="predicted"/>